<keyword evidence="5" id="KW-0347">Helicase</keyword>
<dbReference type="GO" id="GO:0003724">
    <property type="term" value="F:RNA helicase activity"/>
    <property type="evidence" value="ECO:0007669"/>
    <property type="project" value="UniProtKB-EC"/>
</dbReference>
<accession>A0AAD2GRB0</accession>
<dbReference type="SMART" id="SM00487">
    <property type="entry name" value="DEXDc"/>
    <property type="match status" value="1"/>
</dbReference>
<dbReference type="Proteomes" id="UP001295794">
    <property type="component" value="Unassembled WGS sequence"/>
</dbReference>
<evidence type="ECO:0000259" key="8">
    <source>
        <dbReference type="PROSITE" id="PS51194"/>
    </source>
</evidence>
<dbReference type="Pfam" id="PF00270">
    <property type="entry name" value="DEAD"/>
    <property type="match status" value="1"/>
</dbReference>
<feature type="domain" description="Helicase ATP-binding" evidence="7">
    <location>
        <begin position="121"/>
        <end position="302"/>
    </location>
</feature>
<gene>
    <name evidence="9" type="ORF">MYCIT1_LOCUS1245</name>
</gene>
<comment type="similarity">
    <text evidence="5">Belongs to the DEAD box helicase family.</text>
</comment>
<dbReference type="PANTHER" id="PTHR24031">
    <property type="entry name" value="RNA HELICASE"/>
    <property type="match status" value="1"/>
</dbReference>
<dbReference type="InterPro" id="IPR027417">
    <property type="entry name" value="P-loop_NTPase"/>
</dbReference>
<dbReference type="AlphaFoldDB" id="A0AAD2GRB0"/>
<reference evidence="9" key="1">
    <citation type="submission" date="2023-11" db="EMBL/GenBank/DDBJ databases">
        <authorList>
            <person name="De Vega J J."/>
            <person name="De Vega J J."/>
        </authorList>
    </citation>
    <scope>NUCLEOTIDE SEQUENCE</scope>
</reference>
<dbReference type="InterPro" id="IPR014001">
    <property type="entry name" value="Helicase_ATP-bd"/>
</dbReference>
<comment type="domain">
    <text evidence="5">The Q motif is unique to and characteristic of the DEAD box family of RNA helicases and controls ATP binding and hydrolysis.</text>
</comment>
<feature type="region of interest" description="Disordered" evidence="6">
    <location>
        <begin position="77"/>
        <end position="98"/>
    </location>
</feature>
<evidence type="ECO:0000313" key="9">
    <source>
        <dbReference type="EMBL" id="CAK5262484.1"/>
    </source>
</evidence>
<sequence>MFRAVTTASTSFAAPSNPLRSFLVRTVMSSSSRGPPSTAPQVRMPASRNHRRPRGPPYAKTAHSAAAVAVAPTAHEPVAVSSAPKDQTHVSGRTFASAPISEASKRGIKHEFMSDVQAATLDAGLSGIDLLVQAKTGTGKTLAFLLPSVERLAKMELAPRKISMLVLSPTRELALQIEAEAKTLIANHSFDVKHAIGGTNMNATGKRIMESPPRILIATPGRLIDHLENTGNFSHLFSDLRVIVYDEADRLLDQGFRRELDKIQSFLPNRSKVPRQALLFSATVSEEIKQVAKGALVANYQFLSTLRADEVNTHEHVPQQLFTTPFAQHVAATLGFLKQDQQVNPGASKAMVFLPTARSTSFFYEALSQLPSEKLPPLFQIHSRMSQSARIKAADQFKNAKQGVLFSSDVTARGMDFPGVSLVIQAGVPSNAEQYIHRLGRTARAGASGRGLLILDSAEEFFLRNKTISELGIKPVASSPSPDSPYHVSPADLAQLSATVSRGLLQVSDDVKAQTYRAWMGYYMGSAKSLRWSKEELVQRANAFVYEGLGWSGPELPTIERKTVGMMNLKGVPGLNIVASEPRPPRNQPRK</sequence>
<keyword evidence="3 5" id="KW-0067">ATP-binding</keyword>
<evidence type="ECO:0000256" key="3">
    <source>
        <dbReference type="ARBA" id="ARBA00022840"/>
    </source>
</evidence>
<evidence type="ECO:0000313" key="10">
    <source>
        <dbReference type="Proteomes" id="UP001295794"/>
    </source>
</evidence>
<dbReference type="InterPro" id="IPR011545">
    <property type="entry name" value="DEAD/DEAH_box_helicase_dom"/>
</dbReference>
<evidence type="ECO:0000256" key="5">
    <source>
        <dbReference type="RuleBase" id="RU365068"/>
    </source>
</evidence>
<comment type="function">
    <text evidence="5">RNA helicase.</text>
</comment>
<dbReference type="InterPro" id="IPR001650">
    <property type="entry name" value="Helicase_C-like"/>
</dbReference>
<dbReference type="Pfam" id="PF00271">
    <property type="entry name" value="Helicase_C"/>
    <property type="match status" value="1"/>
</dbReference>
<keyword evidence="2 5" id="KW-0378">Hydrolase</keyword>
<dbReference type="Gene3D" id="3.40.50.300">
    <property type="entry name" value="P-loop containing nucleotide triphosphate hydrolases"/>
    <property type="match status" value="2"/>
</dbReference>
<evidence type="ECO:0000259" key="7">
    <source>
        <dbReference type="PROSITE" id="PS51192"/>
    </source>
</evidence>
<evidence type="ECO:0000256" key="4">
    <source>
        <dbReference type="ARBA" id="ARBA00022884"/>
    </source>
</evidence>
<dbReference type="SMART" id="SM00490">
    <property type="entry name" value="HELICc"/>
    <property type="match status" value="1"/>
</dbReference>
<dbReference type="PROSITE" id="PS51194">
    <property type="entry name" value="HELICASE_CTER"/>
    <property type="match status" value="1"/>
</dbReference>
<feature type="region of interest" description="Disordered" evidence="6">
    <location>
        <begin position="28"/>
        <end position="62"/>
    </location>
</feature>
<dbReference type="GO" id="GO:0005524">
    <property type="term" value="F:ATP binding"/>
    <property type="evidence" value="ECO:0007669"/>
    <property type="project" value="UniProtKB-UniRule"/>
</dbReference>
<comment type="caution">
    <text evidence="9">The sequence shown here is derived from an EMBL/GenBank/DDBJ whole genome shotgun (WGS) entry which is preliminary data.</text>
</comment>
<dbReference type="EC" id="3.6.4.13" evidence="5"/>
<dbReference type="EMBL" id="CAVNYO010000019">
    <property type="protein sequence ID" value="CAK5262484.1"/>
    <property type="molecule type" value="Genomic_DNA"/>
</dbReference>
<dbReference type="GO" id="GO:0003723">
    <property type="term" value="F:RNA binding"/>
    <property type="evidence" value="ECO:0007669"/>
    <property type="project" value="UniProtKB-UniRule"/>
</dbReference>
<dbReference type="CDD" id="cd18787">
    <property type="entry name" value="SF2_C_DEAD"/>
    <property type="match status" value="1"/>
</dbReference>
<dbReference type="SUPFAM" id="SSF52540">
    <property type="entry name" value="P-loop containing nucleoside triphosphate hydrolases"/>
    <property type="match status" value="1"/>
</dbReference>
<protein>
    <recommendedName>
        <fullName evidence="5">ATP-dependent RNA helicase</fullName>
        <ecNumber evidence="5">3.6.4.13</ecNumber>
    </recommendedName>
</protein>
<dbReference type="PROSITE" id="PS51192">
    <property type="entry name" value="HELICASE_ATP_BIND_1"/>
    <property type="match status" value="1"/>
</dbReference>
<evidence type="ECO:0000256" key="2">
    <source>
        <dbReference type="ARBA" id="ARBA00022801"/>
    </source>
</evidence>
<name>A0AAD2GRB0_9AGAR</name>
<evidence type="ECO:0000256" key="6">
    <source>
        <dbReference type="SAM" id="MobiDB-lite"/>
    </source>
</evidence>
<evidence type="ECO:0000256" key="1">
    <source>
        <dbReference type="ARBA" id="ARBA00022741"/>
    </source>
</evidence>
<keyword evidence="1 5" id="KW-0547">Nucleotide-binding</keyword>
<proteinExistence type="inferred from homology"/>
<keyword evidence="4 5" id="KW-0694">RNA-binding</keyword>
<dbReference type="GO" id="GO:0016787">
    <property type="term" value="F:hydrolase activity"/>
    <property type="evidence" value="ECO:0007669"/>
    <property type="project" value="UniProtKB-KW"/>
</dbReference>
<keyword evidence="10" id="KW-1185">Reference proteome</keyword>
<organism evidence="9 10">
    <name type="scientific">Mycena citricolor</name>
    <dbReference type="NCBI Taxonomy" id="2018698"/>
    <lineage>
        <taxon>Eukaryota</taxon>
        <taxon>Fungi</taxon>
        <taxon>Dikarya</taxon>
        <taxon>Basidiomycota</taxon>
        <taxon>Agaricomycotina</taxon>
        <taxon>Agaricomycetes</taxon>
        <taxon>Agaricomycetidae</taxon>
        <taxon>Agaricales</taxon>
        <taxon>Marasmiineae</taxon>
        <taxon>Mycenaceae</taxon>
        <taxon>Mycena</taxon>
    </lineage>
</organism>
<feature type="domain" description="Helicase C-terminal" evidence="8">
    <location>
        <begin position="338"/>
        <end position="489"/>
    </location>
</feature>
<comment type="catalytic activity">
    <reaction evidence="5">
        <text>ATP + H2O = ADP + phosphate + H(+)</text>
        <dbReference type="Rhea" id="RHEA:13065"/>
        <dbReference type="ChEBI" id="CHEBI:15377"/>
        <dbReference type="ChEBI" id="CHEBI:15378"/>
        <dbReference type="ChEBI" id="CHEBI:30616"/>
        <dbReference type="ChEBI" id="CHEBI:43474"/>
        <dbReference type="ChEBI" id="CHEBI:456216"/>
        <dbReference type="EC" id="3.6.4.13"/>
    </reaction>
</comment>